<reference evidence="2 3" key="1">
    <citation type="journal article" date="2014" name="Am. J. Bot.">
        <title>Genome assembly and annotation for red clover (Trifolium pratense; Fabaceae).</title>
        <authorList>
            <person name="Istvanek J."/>
            <person name="Jaros M."/>
            <person name="Krenek A."/>
            <person name="Repkova J."/>
        </authorList>
    </citation>
    <scope>NUCLEOTIDE SEQUENCE [LARGE SCALE GENOMIC DNA]</scope>
    <source>
        <strain evidence="3">cv. Tatra</strain>
        <tissue evidence="2">Young leaves</tissue>
    </source>
</reference>
<dbReference type="AlphaFoldDB" id="A0A2K3P7I3"/>
<dbReference type="GO" id="GO:0044877">
    <property type="term" value="F:protein-containing complex binding"/>
    <property type="evidence" value="ECO:0007669"/>
    <property type="project" value="TreeGrafter"/>
</dbReference>
<dbReference type="Gene3D" id="3.40.50.720">
    <property type="entry name" value="NAD(P)-binding Rossmann-like Domain"/>
    <property type="match status" value="1"/>
</dbReference>
<dbReference type="ExpressionAtlas" id="A0A2K3P7I3">
    <property type="expression patterns" value="baseline"/>
</dbReference>
<feature type="domain" description="NAD-dependent epimerase/dehydratase" evidence="1">
    <location>
        <begin position="47"/>
        <end position="141"/>
    </location>
</feature>
<dbReference type="PANTHER" id="PTHR12126:SF16">
    <property type="entry name" value="MIOREX COMPLEX COMPONENT 2"/>
    <property type="match status" value="1"/>
</dbReference>
<dbReference type="Pfam" id="PF01370">
    <property type="entry name" value="Epimerase"/>
    <property type="match status" value="1"/>
</dbReference>
<dbReference type="SUPFAM" id="SSF51735">
    <property type="entry name" value="NAD(P)-binding Rossmann-fold domains"/>
    <property type="match status" value="1"/>
</dbReference>
<dbReference type="InterPro" id="IPR036291">
    <property type="entry name" value="NAD(P)-bd_dom_sf"/>
</dbReference>
<name>A0A2K3P7I3_TRIPR</name>
<protein>
    <submittedName>
        <fullName evidence="2">NAD dependent epimerase/dehydratase family protein</fullName>
    </submittedName>
</protein>
<dbReference type="InterPro" id="IPR001509">
    <property type="entry name" value="Epimerase_deHydtase"/>
</dbReference>
<evidence type="ECO:0000259" key="1">
    <source>
        <dbReference type="Pfam" id="PF01370"/>
    </source>
</evidence>
<dbReference type="GO" id="GO:0005739">
    <property type="term" value="C:mitochondrion"/>
    <property type="evidence" value="ECO:0007669"/>
    <property type="project" value="TreeGrafter"/>
</dbReference>
<gene>
    <name evidence="2" type="ORF">L195_g007848</name>
</gene>
<comment type="caution">
    <text evidence="2">The sequence shown here is derived from an EMBL/GenBank/DDBJ whole genome shotgun (WGS) entry which is preliminary data.</text>
</comment>
<dbReference type="Proteomes" id="UP000236291">
    <property type="component" value="Unassembled WGS sequence"/>
</dbReference>
<dbReference type="PANTHER" id="PTHR12126">
    <property type="entry name" value="NADH-UBIQUINONE OXIDOREDUCTASE 39 KDA SUBUNIT-RELATED"/>
    <property type="match status" value="1"/>
</dbReference>
<accession>A0A2K3P7I3</accession>
<dbReference type="STRING" id="57577.A0A2K3P7I3"/>
<dbReference type="EMBL" id="ASHM01004406">
    <property type="protein sequence ID" value="PNY11245.1"/>
    <property type="molecule type" value="Genomic_DNA"/>
</dbReference>
<reference evidence="2 3" key="2">
    <citation type="journal article" date="2017" name="Front. Plant Sci.">
        <title>Gene Classification and Mining of Molecular Markers Useful in Red Clover (Trifolium pratense) Breeding.</title>
        <authorList>
            <person name="Istvanek J."/>
            <person name="Dluhosova J."/>
            <person name="Dluhos P."/>
            <person name="Patkova L."/>
            <person name="Nedelnik J."/>
            <person name="Repkova J."/>
        </authorList>
    </citation>
    <scope>NUCLEOTIDE SEQUENCE [LARGE SCALE GENOMIC DNA]</scope>
    <source>
        <strain evidence="3">cv. Tatra</strain>
        <tissue evidence="2">Young leaves</tissue>
    </source>
</reference>
<sequence>MLVRVSALAVSINGRAFSTDSTKIDEPFKVEEAETVPPSTPPTEKLLVLGGNGFVGSHICREALNRGLSVASLSRSGKSSLHDSWATNVIWYKGNLLSTESLKEALNGVTAVLLLGLNNAFGEDPTIFYLYNGMGNLGVVEIKIGY</sequence>
<organism evidence="2 3">
    <name type="scientific">Trifolium pratense</name>
    <name type="common">Red clover</name>
    <dbReference type="NCBI Taxonomy" id="57577"/>
    <lineage>
        <taxon>Eukaryota</taxon>
        <taxon>Viridiplantae</taxon>
        <taxon>Streptophyta</taxon>
        <taxon>Embryophyta</taxon>
        <taxon>Tracheophyta</taxon>
        <taxon>Spermatophyta</taxon>
        <taxon>Magnoliopsida</taxon>
        <taxon>eudicotyledons</taxon>
        <taxon>Gunneridae</taxon>
        <taxon>Pentapetalae</taxon>
        <taxon>rosids</taxon>
        <taxon>fabids</taxon>
        <taxon>Fabales</taxon>
        <taxon>Fabaceae</taxon>
        <taxon>Papilionoideae</taxon>
        <taxon>50 kb inversion clade</taxon>
        <taxon>NPAAA clade</taxon>
        <taxon>Hologalegina</taxon>
        <taxon>IRL clade</taxon>
        <taxon>Trifolieae</taxon>
        <taxon>Trifolium</taxon>
    </lineage>
</organism>
<evidence type="ECO:0000313" key="3">
    <source>
        <dbReference type="Proteomes" id="UP000236291"/>
    </source>
</evidence>
<evidence type="ECO:0000313" key="2">
    <source>
        <dbReference type="EMBL" id="PNY11245.1"/>
    </source>
</evidence>
<proteinExistence type="predicted"/>
<dbReference type="InterPro" id="IPR051207">
    <property type="entry name" value="ComplexI_NDUFA9_subunit"/>
</dbReference>